<protein>
    <submittedName>
        <fullName evidence="2">Uncharacterized protein</fullName>
    </submittedName>
</protein>
<organism evidence="2 3">
    <name type="scientific">Pristionchus mayeri</name>
    <dbReference type="NCBI Taxonomy" id="1317129"/>
    <lineage>
        <taxon>Eukaryota</taxon>
        <taxon>Metazoa</taxon>
        <taxon>Ecdysozoa</taxon>
        <taxon>Nematoda</taxon>
        <taxon>Chromadorea</taxon>
        <taxon>Rhabditida</taxon>
        <taxon>Rhabditina</taxon>
        <taxon>Diplogasteromorpha</taxon>
        <taxon>Diplogasteroidea</taxon>
        <taxon>Neodiplogasteridae</taxon>
        <taxon>Pristionchus</taxon>
    </lineage>
</organism>
<name>A0AAN4Z902_9BILA</name>
<evidence type="ECO:0000313" key="3">
    <source>
        <dbReference type="Proteomes" id="UP001328107"/>
    </source>
</evidence>
<dbReference type="EMBL" id="BTRK01000001">
    <property type="protein sequence ID" value="GMR34183.1"/>
    <property type="molecule type" value="Genomic_DNA"/>
</dbReference>
<feature type="non-terminal residue" evidence="2">
    <location>
        <position position="1"/>
    </location>
</feature>
<accession>A0AAN4Z902</accession>
<gene>
    <name evidence="2" type="ORF">PMAYCL1PPCAC_04378</name>
</gene>
<reference evidence="3" key="1">
    <citation type="submission" date="2022-10" db="EMBL/GenBank/DDBJ databases">
        <title>Genome assembly of Pristionchus species.</title>
        <authorList>
            <person name="Yoshida K."/>
            <person name="Sommer R.J."/>
        </authorList>
    </citation>
    <scope>NUCLEOTIDE SEQUENCE [LARGE SCALE GENOMIC DNA]</scope>
    <source>
        <strain evidence="3">RS5460</strain>
    </source>
</reference>
<evidence type="ECO:0000313" key="2">
    <source>
        <dbReference type="EMBL" id="GMR34183.1"/>
    </source>
</evidence>
<keyword evidence="1" id="KW-0732">Signal</keyword>
<sequence length="92" mass="10494">FQNHTMTSTGLLTIILLSLLALLSQAYILPYEAYSDDGYYYMPSADKRSSDHLRHAAKREFNVDDLTLRFGKRSGLSSFGSDDLALRFGRRR</sequence>
<dbReference type="AlphaFoldDB" id="A0AAN4Z902"/>
<feature type="signal peptide" evidence="1">
    <location>
        <begin position="1"/>
        <end position="26"/>
    </location>
</feature>
<proteinExistence type="predicted"/>
<feature type="chain" id="PRO_5042902990" evidence="1">
    <location>
        <begin position="27"/>
        <end position="92"/>
    </location>
</feature>
<evidence type="ECO:0000256" key="1">
    <source>
        <dbReference type="SAM" id="SignalP"/>
    </source>
</evidence>
<dbReference type="Proteomes" id="UP001328107">
    <property type="component" value="Unassembled WGS sequence"/>
</dbReference>
<comment type="caution">
    <text evidence="2">The sequence shown here is derived from an EMBL/GenBank/DDBJ whole genome shotgun (WGS) entry which is preliminary data.</text>
</comment>
<keyword evidence="3" id="KW-1185">Reference proteome</keyword>